<dbReference type="RefSeq" id="WP_002707573.1">
    <property type="nucleotide sequence ID" value="NZ_JH651384.1"/>
</dbReference>
<evidence type="ECO:0008006" key="5">
    <source>
        <dbReference type="Google" id="ProtNLM"/>
    </source>
</evidence>
<feature type="signal peptide" evidence="2">
    <location>
        <begin position="1"/>
        <end position="21"/>
    </location>
</feature>
<keyword evidence="4" id="KW-1185">Reference proteome</keyword>
<organism evidence="3 4">
    <name type="scientific">Thiothrix nivea (strain ATCC 35100 / DSM 5205 / JP2)</name>
    <dbReference type="NCBI Taxonomy" id="870187"/>
    <lineage>
        <taxon>Bacteria</taxon>
        <taxon>Pseudomonadati</taxon>
        <taxon>Pseudomonadota</taxon>
        <taxon>Gammaproteobacteria</taxon>
        <taxon>Thiotrichales</taxon>
        <taxon>Thiotrichaceae</taxon>
        <taxon>Thiothrix</taxon>
    </lineage>
</organism>
<keyword evidence="2" id="KW-0732">Signal</keyword>
<accession>A0A656HBT5</accession>
<proteinExistence type="predicted"/>
<protein>
    <recommendedName>
        <fullName evidence="5">LTXXQ motif family protein</fullName>
    </recommendedName>
</protein>
<evidence type="ECO:0000256" key="2">
    <source>
        <dbReference type="SAM" id="SignalP"/>
    </source>
</evidence>
<reference evidence="4" key="1">
    <citation type="journal article" date="2011" name="Stand. Genomic Sci.">
        <title>Genome sequence of the filamentous, gliding Thiothrix nivea neotype strain (JP2(T)).</title>
        <authorList>
            <person name="Lapidus A."/>
            <person name="Nolan M."/>
            <person name="Lucas S."/>
            <person name="Glavina Del Rio T."/>
            <person name="Tice H."/>
            <person name="Cheng J.F."/>
            <person name="Tapia R."/>
            <person name="Han C."/>
            <person name="Goodwin L."/>
            <person name="Pitluck S."/>
            <person name="Liolios K."/>
            <person name="Pagani I."/>
            <person name="Ivanova N."/>
            <person name="Huntemann M."/>
            <person name="Mavromatis K."/>
            <person name="Mikhailova N."/>
            <person name="Pati A."/>
            <person name="Chen A."/>
            <person name="Palaniappan K."/>
            <person name="Land M."/>
            <person name="Brambilla E.M."/>
            <person name="Rohde M."/>
            <person name="Abt B."/>
            <person name="Verbarg S."/>
            <person name="Goker M."/>
            <person name="Bristow J."/>
            <person name="Eisen J.A."/>
            <person name="Markowitz V."/>
            <person name="Hugenholtz P."/>
            <person name="Kyrpides N.C."/>
            <person name="Klenk H.P."/>
            <person name="Woyke T."/>
        </authorList>
    </citation>
    <scope>NUCLEOTIDE SEQUENCE [LARGE SCALE GENOMIC DNA]</scope>
    <source>
        <strain evidence="4">ATCC 35100 / DSM 5205 / JP2</strain>
    </source>
</reference>
<feature type="chain" id="PRO_5024916558" description="LTXXQ motif family protein" evidence="2">
    <location>
        <begin position="22"/>
        <end position="213"/>
    </location>
</feature>
<dbReference type="EMBL" id="JH651384">
    <property type="protein sequence ID" value="EIJ33622.1"/>
    <property type="molecule type" value="Genomic_DNA"/>
</dbReference>
<feature type="compositionally biased region" description="Low complexity" evidence="1">
    <location>
        <begin position="156"/>
        <end position="167"/>
    </location>
</feature>
<name>A0A656HBT5_THINJ</name>
<feature type="compositionally biased region" description="Pro residues" evidence="1">
    <location>
        <begin position="199"/>
        <end position="213"/>
    </location>
</feature>
<sequence length="213" mass="22620" precursor="true">MKPVLLMSVLAGVLMSATIAAQDEIPPPAPAGQTERMQNELGLTDSQVSQINSIEAAQREKMQALHDDFQTKINSILSAEQAAQLEQMQAQHQPPGNGGMAGGQRPPPPGNAGMSGGQRPPPPPTGDKGTGMGGQPPEAGGMAERMQNELGLTDEQAAQLAPLQQQQRTQMDALRTETRQLIKQVLTAEQTTAFEQMQPPQPPRGMPGNPPIQ</sequence>
<evidence type="ECO:0000313" key="4">
    <source>
        <dbReference type="Proteomes" id="UP000005317"/>
    </source>
</evidence>
<feature type="compositionally biased region" description="Low complexity" evidence="1">
    <location>
        <begin position="83"/>
        <end position="93"/>
    </location>
</feature>
<feature type="region of interest" description="Disordered" evidence="1">
    <location>
        <begin position="83"/>
        <end position="175"/>
    </location>
</feature>
<evidence type="ECO:0000313" key="3">
    <source>
        <dbReference type="EMBL" id="EIJ33622.1"/>
    </source>
</evidence>
<feature type="region of interest" description="Disordered" evidence="1">
    <location>
        <begin position="187"/>
        <end position="213"/>
    </location>
</feature>
<dbReference type="AlphaFoldDB" id="A0A656HBT5"/>
<evidence type="ECO:0000256" key="1">
    <source>
        <dbReference type="SAM" id="MobiDB-lite"/>
    </source>
</evidence>
<gene>
    <name evidence="3" type="ORF">Thini_0997</name>
</gene>
<dbReference type="Proteomes" id="UP000005317">
    <property type="component" value="Unassembled WGS sequence"/>
</dbReference>